<organism evidence="3">
    <name type="scientific">uncultured Alphaproteobacteria bacterium</name>
    <dbReference type="NCBI Taxonomy" id="91750"/>
    <lineage>
        <taxon>Bacteria</taxon>
        <taxon>Pseudomonadati</taxon>
        <taxon>Pseudomonadota</taxon>
        <taxon>Alphaproteobacteria</taxon>
        <taxon>environmental samples</taxon>
    </lineage>
</organism>
<dbReference type="CDD" id="cd03808">
    <property type="entry name" value="GT4_CapM-like"/>
    <property type="match status" value="1"/>
</dbReference>
<dbReference type="EC" id="2.4.1.57" evidence="3"/>
<feature type="transmembrane region" description="Helical" evidence="1">
    <location>
        <begin position="20"/>
        <end position="44"/>
    </location>
</feature>
<protein>
    <submittedName>
        <fullName evidence="3">Glycosyl transferase, group 1 (Modular protein)</fullName>
        <ecNumber evidence="3">2.4.1.57</ecNumber>
    </submittedName>
</protein>
<keyword evidence="3" id="KW-0328">Glycosyltransferase</keyword>
<evidence type="ECO:0000313" key="3">
    <source>
        <dbReference type="EMBL" id="SBW09825.1"/>
    </source>
</evidence>
<feature type="transmembrane region" description="Helical" evidence="1">
    <location>
        <begin position="223"/>
        <end position="242"/>
    </location>
</feature>
<feature type="transmembrane region" description="Helical" evidence="1">
    <location>
        <begin position="119"/>
        <end position="140"/>
    </location>
</feature>
<evidence type="ECO:0000256" key="1">
    <source>
        <dbReference type="SAM" id="Phobius"/>
    </source>
</evidence>
<dbReference type="PANTHER" id="PTHR12526">
    <property type="entry name" value="GLYCOSYLTRANSFERASE"/>
    <property type="match status" value="1"/>
</dbReference>
<feature type="domain" description="Glycosyltransferase subfamily 4-like N-terminal" evidence="2">
    <location>
        <begin position="289"/>
        <end position="406"/>
    </location>
</feature>
<feature type="transmembrane region" description="Helical" evidence="1">
    <location>
        <begin position="56"/>
        <end position="79"/>
    </location>
</feature>
<dbReference type="Pfam" id="PF13692">
    <property type="entry name" value="Glyco_trans_1_4"/>
    <property type="match status" value="1"/>
</dbReference>
<dbReference type="SUPFAM" id="SSF53756">
    <property type="entry name" value="UDP-Glycosyltransferase/glycogen phosphorylase"/>
    <property type="match status" value="1"/>
</dbReference>
<dbReference type="Pfam" id="PF13477">
    <property type="entry name" value="Glyco_trans_4_2"/>
    <property type="match status" value="1"/>
</dbReference>
<accession>A0A212KE69</accession>
<keyword evidence="3" id="KW-0808">Transferase</keyword>
<keyword evidence="1" id="KW-0472">Membrane</keyword>
<name>A0A212KE69_9PROT</name>
<dbReference type="InterPro" id="IPR028098">
    <property type="entry name" value="Glyco_trans_4-like_N"/>
</dbReference>
<feature type="transmembrane region" description="Helical" evidence="1">
    <location>
        <begin position="85"/>
        <end position="107"/>
    </location>
</feature>
<dbReference type="PANTHER" id="PTHR12526:SF638">
    <property type="entry name" value="SPORE COAT PROTEIN SA"/>
    <property type="match status" value="1"/>
</dbReference>
<gene>
    <name evidence="3" type="ORF">KL86APRO_12683</name>
</gene>
<reference evidence="3" key="1">
    <citation type="submission" date="2016-04" db="EMBL/GenBank/DDBJ databases">
        <authorList>
            <person name="Evans L.H."/>
            <person name="Alamgir A."/>
            <person name="Owens N."/>
            <person name="Weber N.D."/>
            <person name="Virtaneva K."/>
            <person name="Barbian K."/>
            <person name="Babar A."/>
            <person name="Rosenke K."/>
        </authorList>
    </citation>
    <scope>NUCLEOTIDE SEQUENCE</scope>
    <source>
        <strain evidence="3">86</strain>
    </source>
</reference>
<evidence type="ECO:0000259" key="2">
    <source>
        <dbReference type="Pfam" id="PF13477"/>
    </source>
</evidence>
<dbReference type="Gene3D" id="3.40.50.2000">
    <property type="entry name" value="Glycogen Phosphorylase B"/>
    <property type="match status" value="2"/>
</dbReference>
<sequence length="662" mass="68814">MPVVLPDPPATRRHRLAAVLAGLAVPAGAFGGVAVAVAAVVAGACVPDRGRHARRVLLAAAFHPLGLLCALAWLAWLALLLAVPGFGGGASAWVASAAAVAGAVYLWSILDRNPILTRIATDSLVLGTLAASAAAGLPGAPATGGGLPPPVLAGAIPLFACLAWKRPGWRRIAAILALAGAAAGLSRFRPGGVADDAWIFAPALLIPGVLVARDALAVARRGCWLRAARLASVAGFGAVAWFDAAGAAPVWGTSFLALVLIASARPPVSLGLAPRMLFAVTEGGAFLSHRLPMARAAKTAGFSVGVACAPGAHRARIEEFGVSVHPWRIARASTNPLREYLTLNALRRLYEDATPALVHHVAVKPVVYGAVAAELAGIPMAINALIGLGFLFINDTRKTGLLRRVVLLALRLTLDRPGSRLLVQNADDAEMFVRAGVIADDRVAMIPGSGVDAVRFRPTPEPAGDAVVVSVVSRMLWDKGIGETVEAARILRARGVSATIRLIGDVDPANPQSIPPETLAQWNAEGVVEWRGPRADIEAVWAESHVALLASYREGMPKALLEAAACGRPLITTDAPGCRSLVTDGENGLLVPMKDAAAIAAAVARLAADPAERRRMGAAARRRIEDVYADPVIERQVVELYRSLSRNAPINARPSGPCRSGR</sequence>
<dbReference type="GO" id="GO:0016757">
    <property type="term" value="F:glycosyltransferase activity"/>
    <property type="evidence" value="ECO:0007669"/>
    <property type="project" value="UniProtKB-KW"/>
</dbReference>
<feature type="transmembrane region" description="Helical" evidence="1">
    <location>
        <begin position="172"/>
        <end position="191"/>
    </location>
</feature>
<keyword evidence="1" id="KW-1133">Transmembrane helix</keyword>
<feature type="transmembrane region" description="Helical" evidence="1">
    <location>
        <begin position="146"/>
        <end position="165"/>
    </location>
</feature>
<dbReference type="EMBL" id="FLUO01000001">
    <property type="protein sequence ID" value="SBW09825.1"/>
    <property type="molecule type" value="Genomic_DNA"/>
</dbReference>
<dbReference type="AlphaFoldDB" id="A0A212KE69"/>
<feature type="transmembrane region" description="Helical" evidence="1">
    <location>
        <begin position="197"/>
        <end position="216"/>
    </location>
</feature>
<keyword evidence="1" id="KW-0812">Transmembrane</keyword>
<proteinExistence type="predicted"/>